<accession>A0ABY1N830</accession>
<organism evidence="1 2">
    <name type="scientific">Algoriphagus winogradskyi</name>
    <dbReference type="NCBI Taxonomy" id="237017"/>
    <lineage>
        <taxon>Bacteria</taxon>
        <taxon>Pseudomonadati</taxon>
        <taxon>Bacteroidota</taxon>
        <taxon>Cytophagia</taxon>
        <taxon>Cytophagales</taxon>
        <taxon>Cyclobacteriaceae</taxon>
        <taxon>Algoriphagus</taxon>
    </lineage>
</organism>
<dbReference type="Proteomes" id="UP001157915">
    <property type="component" value="Unassembled WGS sequence"/>
</dbReference>
<comment type="caution">
    <text evidence="1">The sequence shown here is derived from an EMBL/GenBank/DDBJ whole genome shotgun (WGS) entry which is preliminary data.</text>
</comment>
<evidence type="ECO:0000313" key="2">
    <source>
        <dbReference type="Proteomes" id="UP001157915"/>
    </source>
</evidence>
<proteinExistence type="predicted"/>
<dbReference type="PROSITE" id="PS51257">
    <property type="entry name" value="PROKAR_LIPOPROTEIN"/>
    <property type="match status" value="1"/>
</dbReference>
<keyword evidence="2" id="KW-1185">Reference proteome</keyword>
<name>A0ABY1N830_9BACT</name>
<protein>
    <recommendedName>
        <fullName evidence="3">Lipoprotein</fullName>
    </recommendedName>
</protein>
<sequence length="121" mass="13527">MNKPVLVFCGLTFVLAGCEEEKLTRVEYSLDEILFACDNSDKADFVWLDQFVAKAEVQPGGYYAVELMKYSSSVYILLQDNLSASPPAIYNCNGDLALADLGLTYDEFIDQSIKLKTIYSK</sequence>
<evidence type="ECO:0008006" key="3">
    <source>
        <dbReference type="Google" id="ProtNLM"/>
    </source>
</evidence>
<dbReference type="RefSeq" id="WP_283411094.1">
    <property type="nucleotide sequence ID" value="NZ_FXUA01000001.1"/>
</dbReference>
<reference evidence="1 2" key="1">
    <citation type="submission" date="2017-05" db="EMBL/GenBank/DDBJ databases">
        <authorList>
            <person name="Varghese N."/>
            <person name="Submissions S."/>
        </authorList>
    </citation>
    <scope>NUCLEOTIDE SEQUENCE [LARGE SCALE GENOMIC DNA]</scope>
    <source>
        <strain evidence="1 2">DSM 15360</strain>
    </source>
</reference>
<dbReference type="EMBL" id="FXUA01000001">
    <property type="protein sequence ID" value="SMP03010.1"/>
    <property type="molecule type" value="Genomic_DNA"/>
</dbReference>
<gene>
    <name evidence="1" type="ORF">SAMN06265367_101145</name>
</gene>
<evidence type="ECO:0000313" key="1">
    <source>
        <dbReference type="EMBL" id="SMP03010.1"/>
    </source>
</evidence>